<organism evidence="1">
    <name type="scientific">marine sediment metagenome</name>
    <dbReference type="NCBI Taxonomy" id="412755"/>
    <lineage>
        <taxon>unclassified sequences</taxon>
        <taxon>metagenomes</taxon>
        <taxon>ecological metagenomes</taxon>
    </lineage>
</organism>
<protein>
    <submittedName>
        <fullName evidence="1">Uncharacterized protein</fullName>
    </submittedName>
</protein>
<gene>
    <name evidence="1" type="ORF">LCGC14_2443060</name>
</gene>
<dbReference type="AlphaFoldDB" id="A0A0F9ECD2"/>
<accession>A0A0F9ECD2</accession>
<sequence>MYQEKKRERRRRDFLRMKKRARKVQATWWDTHHTDPELDKPSSKLANNIKSCSCYMCGNPRKWGNEITLQEKKADPLDPEQFRNCVVGYSFL</sequence>
<proteinExistence type="predicted"/>
<dbReference type="EMBL" id="LAZR01037639">
    <property type="protein sequence ID" value="KKL21678.1"/>
    <property type="molecule type" value="Genomic_DNA"/>
</dbReference>
<name>A0A0F9ECD2_9ZZZZ</name>
<evidence type="ECO:0000313" key="1">
    <source>
        <dbReference type="EMBL" id="KKL21678.1"/>
    </source>
</evidence>
<comment type="caution">
    <text evidence="1">The sequence shown here is derived from an EMBL/GenBank/DDBJ whole genome shotgun (WGS) entry which is preliminary data.</text>
</comment>
<reference evidence="1" key="1">
    <citation type="journal article" date="2015" name="Nature">
        <title>Complex archaea that bridge the gap between prokaryotes and eukaryotes.</title>
        <authorList>
            <person name="Spang A."/>
            <person name="Saw J.H."/>
            <person name="Jorgensen S.L."/>
            <person name="Zaremba-Niedzwiedzka K."/>
            <person name="Martijn J."/>
            <person name="Lind A.E."/>
            <person name="van Eijk R."/>
            <person name="Schleper C."/>
            <person name="Guy L."/>
            <person name="Ettema T.J."/>
        </authorList>
    </citation>
    <scope>NUCLEOTIDE SEQUENCE</scope>
</reference>